<evidence type="ECO:0000313" key="3">
    <source>
        <dbReference type="Proteomes" id="UP000650833"/>
    </source>
</evidence>
<organism evidence="2 3">
    <name type="scientific">Mucor plumbeus</name>
    <dbReference type="NCBI Taxonomy" id="97098"/>
    <lineage>
        <taxon>Eukaryota</taxon>
        <taxon>Fungi</taxon>
        <taxon>Fungi incertae sedis</taxon>
        <taxon>Mucoromycota</taxon>
        <taxon>Mucoromycotina</taxon>
        <taxon>Mucoromycetes</taxon>
        <taxon>Mucorales</taxon>
        <taxon>Mucorineae</taxon>
        <taxon>Mucoraceae</taxon>
        <taxon>Mucor</taxon>
    </lineage>
</organism>
<accession>A0A8H7QIN8</accession>
<dbReference type="Proteomes" id="UP000650833">
    <property type="component" value="Unassembled WGS sequence"/>
</dbReference>
<feature type="region of interest" description="Disordered" evidence="1">
    <location>
        <begin position="112"/>
        <end position="136"/>
    </location>
</feature>
<gene>
    <name evidence="2" type="ORF">INT46_006751</name>
</gene>
<sequence length="250" mass="29367">MDFIKSNHNKTPFPIISFFDSVGVNDEQEAKKLFIDFVQEILNFDKKALSSESFTQKSRNDGYKALEGPNVKNYFISKNIEKELDNQARFLELKICVSDVLPIPFFVGKRKHESDKDSNKKQHKKHVGNETDTMQSDIDNIAANEESNIESKSDTTNDEEFPAFSQTDCDKLVIEKKTFWEEWMDLYENMKKNHLFKFSPILYNVFRVGQEKALDFIYFVNELKIELEKSLENYKKSKKNMKKLKKPEDI</sequence>
<reference evidence="2" key="1">
    <citation type="submission" date="2020-12" db="EMBL/GenBank/DDBJ databases">
        <title>Metabolic potential, ecology and presence of endohyphal bacteria is reflected in genomic diversity of Mucoromycotina.</title>
        <authorList>
            <person name="Muszewska A."/>
            <person name="Okrasinska A."/>
            <person name="Steczkiewicz K."/>
            <person name="Drgas O."/>
            <person name="Orlowska M."/>
            <person name="Perlinska-Lenart U."/>
            <person name="Aleksandrzak-Piekarczyk T."/>
            <person name="Szatraj K."/>
            <person name="Zielenkiewicz U."/>
            <person name="Pilsyk S."/>
            <person name="Malc E."/>
            <person name="Mieczkowski P."/>
            <person name="Kruszewska J.S."/>
            <person name="Biernat P."/>
            <person name="Pawlowska J."/>
        </authorList>
    </citation>
    <scope>NUCLEOTIDE SEQUENCE</scope>
    <source>
        <strain evidence="2">CBS 226.32</strain>
    </source>
</reference>
<name>A0A8H7QIN8_9FUNG</name>
<protein>
    <submittedName>
        <fullName evidence="2">Uncharacterized protein</fullName>
    </submittedName>
</protein>
<comment type="caution">
    <text evidence="2">The sequence shown here is derived from an EMBL/GenBank/DDBJ whole genome shotgun (WGS) entry which is preliminary data.</text>
</comment>
<keyword evidence="3" id="KW-1185">Reference proteome</keyword>
<evidence type="ECO:0000313" key="2">
    <source>
        <dbReference type="EMBL" id="KAG2193382.1"/>
    </source>
</evidence>
<dbReference type="AlphaFoldDB" id="A0A8H7QIN8"/>
<evidence type="ECO:0000256" key="1">
    <source>
        <dbReference type="SAM" id="MobiDB-lite"/>
    </source>
</evidence>
<proteinExistence type="predicted"/>
<dbReference type="EMBL" id="JAEPRC010000654">
    <property type="protein sequence ID" value="KAG2193382.1"/>
    <property type="molecule type" value="Genomic_DNA"/>
</dbReference>